<accession>A0A0L6V389</accession>
<evidence type="ECO:0000313" key="1">
    <source>
        <dbReference type="EMBL" id="KNZ55248.1"/>
    </source>
</evidence>
<organism evidence="1 2">
    <name type="scientific">Puccinia sorghi</name>
    <dbReference type="NCBI Taxonomy" id="27349"/>
    <lineage>
        <taxon>Eukaryota</taxon>
        <taxon>Fungi</taxon>
        <taxon>Dikarya</taxon>
        <taxon>Basidiomycota</taxon>
        <taxon>Pucciniomycotina</taxon>
        <taxon>Pucciniomycetes</taxon>
        <taxon>Pucciniales</taxon>
        <taxon>Pucciniaceae</taxon>
        <taxon>Puccinia</taxon>
    </lineage>
</organism>
<comment type="caution">
    <text evidence="1">The sequence shown here is derived from an EMBL/GenBank/DDBJ whole genome shotgun (WGS) entry which is preliminary data.</text>
</comment>
<name>A0A0L6V389_9BASI</name>
<protein>
    <submittedName>
        <fullName evidence="1">Uncharacterized protein</fullName>
    </submittedName>
</protein>
<evidence type="ECO:0000313" key="2">
    <source>
        <dbReference type="Proteomes" id="UP000037035"/>
    </source>
</evidence>
<dbReference type="EMBL" id="LAVV01007646">
    <property type="protein sequence ID" value="KNZ55248.1"/>
    <property type="molecule type" value="Genomic_DNA"/>
</dbReference>
<sequence>MPPNRSYHPQARLRQLYIPKLHDWKILLNSGASTHISGSLDLFINKEELVKPRTILLVVDDCYFAFRFKRMNLMTIKRGNLRIE</sequence>
<proteinExistence type="predicted"/>
<gene>
    <name evidence="1" type="ORF">VP01_272g7</name>
</gene>
<dbReference type="AlphaFoldDB" id="A0A0L6V389"/>
<keyword evidence="2" id="KW-1185">Reference proteome</keyword>
<reference evidence="1 2" key="1">
    <citation type="submission" date="2015-08" db="EMBL/GenBank/DDBJ databases">
        <title>Next Generation Sequencing and Analysis of the Genome of Puccinia sorghi L Schw, the Causal Agent of Maize Common Rust.</title>
        <authorList>
            <person name="Rochi L."/>
            <person name="Burguener G."/>
            <person name="Darino M."/>
            <person name="Turjanski A."/>
            <person name="Kreff E."/>
            <person name="Dieguez M.J."/>
            <person name="Sacco F."/>
        </authorList>
    </citation>
    <scope>NUCLEOTIDE SEQUENCE [LARGE SCALE GENOMIC DNA]</scope>
    <source>
        <strain evidence="1 2">RO10H11247</strain>
    </source>
</reference>
<dbReference type="Proteomes" id="UP000037035">
    <property type="component" value="Unassembled WGS sequence"/>
</dbReference>
<dbReference type="VEuPathDB" id="FungiDB:VP01_272g7"/>